<dbReference type="AlphaFoldDB" id="A0AB38CUN7"/>
<sequence length="148" mass="15488">MPDREKTLLRHHVAAGAKGGSGSVVPVADAHAGQFAGTCILVAVQQNRVVILATNTARSCGELVLCPVLPGGIDFMRGSTSIPAADVRSGPVVIASAMTPRRGRISMATAGIVRFIAEHTCPCVLRVPLRGARRRPCRAGWGTRISNL</sequence>
<protein>
    <submittedName>
        <fullName evidence="1">Uncharacterized protein</fullName>
    </submittedName>
</protein>
<comment type="caution">
    <text evidence="1">The sequence shown here is derived from an EMBL/GenBank/DDBJ whole genome shotgun (WGS) entry which is preliminary data.</text>
</comment>
<evidence type="ECO:0000313" key="2">
    <source>
        <dbReference type="Proteomes" id="UP000185210"/>
    </source>
</evidence>
<gene>
    <name evidence="1" type="ORF">SAMEA2070301_00972</name>
</gene>
<evidence type="ECO:0000313" key="1">
    <source>
        <dbReference type="EMBL" id="SIA33442.1"/>
    </source>
</evidence>
<dbReference type="Proteomes" id="UP000185210">
    <property type="component" value="Unassembled WGS sequence"/>
</dbReference>
<proteinExistence type="predicted"/>
<dbReference type="EMBL" id="FSHM01000001">
    <property type="protein sequence ID" value="SIA33442.1"/>
    <property type="molecule type" value="Genomic_DNA"/>
</dbReference>
<name>A0AB38CUN7_9MYCO</name>
<accession>A0AB38CUN7</accession>
<organism evidence="1 2">
    <name type="scientific">Mycobacteroides abscessus subsp. abscessus</name>
    <dbReference type="NCBI Taxonomy" id="1185650"/>
    <lineage>
        <taxon>Bacteria</taxon>
        <taxon>Bacillati</taxon>
        <taxon>Actinomycetota</taxon>
        <taxon>Actinomycetes</taxon>
        <taxon>Mycobacteriales</taxon>
        <taxon>Mycobacteriaceae</taxon>
        <taxon>Mycobacteroides</taxon>
        <taxon>Mycobacteroides abscessus</taxon>
    </lineage>
</organism>
<reference evidence="1 2" key="1">
    <citation type="submission" date="2016-11" db="EMBL/GenBank/DDBJ databases">
        <authorList>
            <consortium name="Pathogen Informatics"/>
        </authorList>
    </citation>
    <scope>NUCLEOTIDE SEQUENCE [LARGE SCALE GENOMIC DNA]</scope>
    <source>
        <strain evidence="1 2">104</strain>
    </source>
</reference>
<dbReference type="RefSeq" id="WP_052536565.1">
    <property type="nucleotide sequence ID" value="NZ_CAACXP010000002.1"/>
</dbReference>